<dbReference type="InterPro" id="IPR025300">
    <property type="entry name" value="BetaGal_jelly_roll_dom"/>
</dbReference>
<dbReference type="Pfam" id="PF03629">
    <property type="entry name" value="SASA"/>
    <property type="match status" value="2"/>
</dbReference>
<feature type="domain" description="Sialate O-acetylesterase" evidence="4">
    <location>
        <begin position="103"/>
        <end position="224"/>
    </location>
</feature>
<reference evidence="6 7" key="1">
    <citation type="journal article" date="2014" name="Genome Announc.">
        <title>Draft Genome Sequence of Cytophaga fermentans JCM 21142T, a Facultative Anaerobe Isolated from Marine Mud.</title>
        <authorList>
            <person name="Starns D."/>
            <person name="Oshima K."/>
            <person name="Suda W."/>
            <person name="Iino T."/>
            <person name="Yuki M."/>
            <person name="Inoue J."/>
            <person name="Kitamura K."/>
            <person name="Iida T."/>
            <person name="Darby A."/>
            <person name="Hattori M."/>
            <person name="Ohkuma M."/>
        </authorList>
    </citation>
    <scope>NUCLEOTIDE SEQUENCE [LARGE SCALE GENOMIC DNA]</scope>
    <source>
        <strain evidence="6 7">JCM 21142</strain>
    </source>
</reference>
<feature type="signal peptide" evidence="3">
    <location>
        <begin position="1"/>
        <end position="20"/>
    </location>
</feature>
<feature type="domain" description="Beta-galactosidase jelly roll" evidence="5">
    <location>
        <begin position="279"/>
        <end position="362"/>
    </location>
</feature>
<comment type="caution">
    <text evidence="6">The sequence shown here is derived from an EMBL/GenBank/DDBJ whole genome shotgun (WGS) entry which is preliminary data.</text>
</comment>
<dbReference type="PROSITE" id="PS51257">
    <property type="entry name" value="PROKAR_LIPOPROTEIN"/>
    <property type="match status" value="1"/>
</dbReference>
<keyword evidence="2" id="KW-0326">Glycosidase</keyword>
<dbReference type="PANTHER" id="PTHR22901:SF0">
    <property type="entry name" value="SIALATE O-ACETYLESTERASE"/>
    <property type="match status" value="1"/>
</dbReference>
<evidence type="ECO:0000256" key="3">
    <source>
        <dbReference type="SAM" id="SignalP"/>
    </source>
</evidence>
<feature type="domain" description="Sialate O-acetylesterase" evidence="4">
    <location>
        <begin position="401"/>
        <end position="517"/>
    </location>
</feature>
<dbReference type="Gene3D" id="3.40.50.1110">
    <property type="entry name" value="SGNH hydrolase"/>
    <property type="match status" value="2"/>
</dbReference>
<name>W7Y709_9BACT</name>
<keyword evidence="7" id="KW-1185">Reference proteome</keyword>
<sequence>MKKILFTGLICILLSCITNAQIRLPQLVSNGMVLQRNQTINIWGWASANENVTLTFREQKYSCEASAEGSWMLTLPAQQAGGPYTMLLKGKNEILLKDIYIGDVWLCSGQSNMELPMRRVESRYREEIKLINTQTIRQFWIPRQYDFNNQREDISEGAWKPATPENIMDFSAVAYFFAKHIQKNQNVPVGLINSSMGGSPVEAWISEEKLKPFKDAWQEQQKYKNDEWIQQIRADDKQRNQQWFRELSIKDKGRNGTIKWNDVSLNDSSWSTLAIPGFWSTEDLKFQNGTIWFRKDFTITEDMLAQPAKLELGCIVDADSVFINGQFIGNTTYRYPPRIYKVPAGILKVGKNNITIKVISQSGNGGFVPDKKYELTNSLDTILLSGNWKYKIGAQMPPLQGQTFIRWKPSGLYNAMIHPLHHFTIKGAIWYQGESNVGRAKAYEQRLSAMIKNWREEWQQDDFPFLIVQLANFLEEKSEPTKSEWAQLRAAQFKVATTVPNAALACTIDLGEWNDIHPLNKDDVGNRLALAAEKIAYNNRRVVSSGPTFKKYKIKGKYIEIRFNNTGSGMVIQTGNKLLGFSIAGEDGKYVWAQAKIKGNKIIVWNDQISKPRAVRYAWADNPANANLYNKEGLPAVPFRTDDND</sequence>
<evidence type="ECO:0000313" key="6">
    <source>
        <dbReference type="EMBL" id="GAF04042.1"/>
    </source>
</evidence>
<organism evidence="6 7">
    <name type="scientific">Saccharicrinis fermentans DSM 9555 = JCM 21142</name>
    <dbReference type="NCBI Taxonomy" id="869213"/>
    <lineage>
        <taxon>Bacteria</taxon>
        <taxon>Pseudomonadati</taxon>
        <taxon>Bacteroidota</taxon>
        <taxon>Bacteroidia</taxon>
        <taxon>Marinilabiliales</taxon>
        <taxon>Marinilabiliaceae</taxon>
        <taxon>Saccharicrinis</taxon>
    </lineage>
</organism>
<dbReference type="GO" id="GO:0004553">
    <property type="term" value="F:hydrolase activity, hydrolyzing O-glycosyl compounds"/>
    <property type="evidence" value="ECO:0007669"/>
    <property type="project" value="InterPro"/>
</dbReference>
<dbReference type="PANTHER" id="PTHR22901">
    <property type="entry name" value="SIALATE O-ACETYLESTERASE"/>
    <property type="match status" value="1"/>
</dbReference>
<dbReference type="eggNOG" id="COG3250">
    <property type="taxonomic scope" value="Bacteria"/>
</dbReference>
<dbReference type="InterPro" id="IPR036514">
    <property type="entry name" value="SGNH_hydro_sf"/>
</dbReference>
<dbReference type="SUPFAM" id="SSF49785">
    <property type="entry name" value="Galactose-binding domain-like"/>
    <property type="match status" value="1"/>
</dbReference>
<keyword evidence="3" id="KW-0732">Signal</keyword>
<evidence type="ECO:0000256" key="1">
    <source>
        <dbReference type="ARBA" id="ARBA00022801"/>
    </source>
</evidence>
<dbReference type="GO" id="GO:0005975">
    <property type="term" value="P:carbohydrate metabolic process"/>
    <property type="evidence" value="ECO:0007669"/>
    <property type="project" value="InterPro"/>
</dbReference>
<dbReference type="InterPro" id="IPR039329">
    <property type="entry name" value="SIAE"/>
</dbReference>
<dbReference type="InterPro" id="IPR005181">
    <property type="entry name" value="SASA"/>
</dbReference>
<accession>W7Y709</accession>
<dbReference type="STRING" id="869213.GCA_000517085_01336"/>
<dbReference type="Pfam" id="PF13364">
    <property type="entry name" value="BetaGal_ABD2"/>
    <property type="match status" value="1"/>
</dbReference>
<evidence type="ECO:0008006" key="8">
    <source>
        <dbReference type="Google" id="ProtNLM"/>
    </source>
</evidence>
<dbReference type="Proteomes" id="UP000019402">
    <property type="component" value="Unassembled WGS sequence"/>
</dbReference>
<feature type="chain" id="PRO_5004907207" description="Sialate O-acetylesterase" evidence="3">
    <location>
        <begin position="21"/>
        <end position="645"/>
    </location>
</feature>
<protein>
    <recommendedName>
        <fullName evidence="8">Sialate O-acetylesterase</fullName>
    </recommendedName>
</protein>
<evidence type="ECO:0000313" key="7">
    <source>
        <dbReference type="Proteomes" id="UP000019402"/>
    </source>
</evidence>
<dbReference type="RefSeq" id="WP_027471190.1">
    <property type="nucleotide sequence ID" value="NZ_BAMD01000036.1"/>
</dbReference>
<dbReference type="OrthoDB" id="9816001at2"/>
<dbReference type="AlphaFoldDB" id="W7Y709"/>
<dbReference type="GO" id="GO:0001681">
    <property type="term" value="F:sialate O-acetylesterase activity"/>
    <property type="evidence" value="ECO:0007669"/>
    <property type="project" value="InterPro"/>
</dbReference>
<evidence type="ECO:0000259" key="5">
    <source>
        <dbReference type="Pfam" id="PF13364"/>
    </source>
</evidence>
<dbReference type="InterPro" id="IPR008979">
    <property type="entry name" value="Galactose-bd-like_sf"/>
</dbReference>
<dbReference type="SUPFAM" id="SSF52266">
    <property type="entry name" value="SGNH hydrolase"/>
    <property type="match status" value="1"/>
</dbReference>
<keyword evidence="1" id="KW-0378">Hydrolase</keyword>
<proteinExistence type="predicted"/>
<evidence type="ECO:0000259" key="4">
    <source>
        <dbReference type="Pfam" id="PF03629"/>
    </source>
</evidence>
<evidence type="ECO:0000256" key="2">
    <source>
        <dbReference type="ARBA" id="ARBA00023295"/>
    </source>
</evidence>
<gene>
    <name evidence="6" type="ORF">JCM21142_72735</name>
</gene>
<dbReference type="EMBL" id="BAMD01000036">
    <property type="protein sequence ID" value="GAF04042.1"/>
    <property type="molecule type" value="Genomic_DNA"/>
</dbReference>